<comment type="subunit">
    <text evidence="10">Heterotetramer composed of ParC and ParE.</text>
</comment>
<sequence>MAAPQSRTPNDSSYNAAQIEVLSGLDPVRKRPGMYTDTTRPNHLAQEVIDNSVDEALAGHAKKIDVIVFADGSVQVSDDGRGMPVDIHPEHGVSGVELILTKLHSGAKFSNKAYGFSGGLHGVGVSVVNALSKRLEVRVARGGTEYAIDFADGEKSVDLRPIGTLPKSRSGTTVHFWPDEKYFDSPKVSVTKLKQVLRAKAVLCPNLRVTLDDQIAGEQTVWQYENGLVDYLKDALGGAETVPAEPFVGKFAAKREEAEWALVWLNGGGEAVAESYVNLIPTAQGGTHVNGLRTGLTEAIREFCEFRNLLPRGMKLAPEDVWQGCSYVLSVKMLDPQFAGQTKERLSSRETAAFVQGVVHDSFSLWLNQHPTEGEQLAQLVIANANARMKLAKQVVRKKITSGPALPGKLADCVLTDLNQTELFLVEGDSAGGSAKQARDRDTQAIMPLRGKILNSWEVDANEALASDEIHNISVAIGVDAGSPDLTGLRYGKICVLADADSDGLHIATLLCALFLRHFRPLVAAGHVYIAMPPLFRIDAGKQVFYALDDSERIGILDRLQAEGNKAKISVTRFKGLGEMNPMQLRETTMSRDTRRLVQLTLDEAPVAVVAEGDTAPAAVTTDMLMDMLLAKKRAGDRKAWLEEKGDRAEV</sequence>
<dbReference type="InterPro" id="IPR003594">
    <property type="entry name" value="HATPase_dom"/>
</dbReference>
<keyword evidence="6" id="KW-0460">Magnesium</keyword>
<keyword evidence="8 10" id="KW-0238">DNA-binding</keyword>
<evidence type="ECO:0000256" key="8">
    <source>
        <dbReference type="ARBA" id="ARBA00023125"/>
    </source>
</evidence>
<evidence type="ECO:0000256" key="5">
    <source>
        <dbReference type="ARBA" id="ARBA00022840"/>
    </source>
</evidence>
<keyword evidence="3" id="KW-0479">Metal-binding</keyword>
<evidence type="ECO:0000256" key="6">
    <source>
        <dbReference type="ARBA" id="ARBA00022842"/>
    </source>
</evidence>
<dbReference type="GO" id="GO:0046872">
    <property type="term" value="F:metal ion binding"/>
    <property type="evidence" value="ECO:0007669"/>
    <property type="project" value="UniProtKB-KW"/>
</dbReference>
<dbReference type="NCBIfam" id="TIGR01055">
    <property type="entry name" value="parE_Gneg"/>
    <property type="match status" value="1"/>
</dbReference>
<dbReference type="InterPro" id="IPR014721">
    <property type="entry name" value="Ribsml_uS5_D2-typ_fold_subgr"/>
</dbReference>
<feature type="binding site" evidence="10">
    <location>
        <position position="343"/>
    </location>
    <ligand>
        <name>ATP</name>
        <dbReference type="ChEBI" id="CHEBI:30616"/>
    </ligand>
</feature>
<dbReference type="Pfam" id="PF00204">
    <property type="entry name" value="DNA_gyraseB"/>
    <property type="match status" value="1"/>
</dbReference>
<dbReference type="InterPro" id="IPR020568">
    <property type="entry name" value="Ribosomal_Su5_D2-typ_SF"/>
</dbReference>
<dbReference type="GO" id="GO:0003918">
    <property type="term" value="F:DNA topoisomerase type II (double strand cut, ATP-hydrolyzing) activity"/>
    <property type="evidence" value="ECO:0007669"/>
    <property type="project" value="UniProtKB-UniRule"/>
</dbReference>
<dbReference type="InterPro" id="IPR013760">
    <property type="entry name" value="Topo_IIA-like_dom_sf"/>
</dbReference>
<dbReference type="SMART" id="SM00387">
    <property type="entry name" value="HATPase_c"/>
    <property type="match status" value="1"/>
</dbReference>
<dbReference type="InterPro" id="IPR005737">
    <property type="entry name" value="TopoIV_B_Gneg"/>
</dbReference>
<comment type="catalytic activity">
    <reaction evidence="1 10">
        <text>ATP-dependent breakage, passage and rejoining of double-stranded DNA.</text>
        <dbReference type="EC" id="5.6.2.2"/>
    </reaction>
</comment>
<feature type="domain" description="Toprim" evidence="11">
    <location>
        <begin position="421"/>
        <end position="534"/>
    </location>
</feature>
<feature type="site" description="Interaction with DNA" evidence="10">
    <location>
        <position position="506"/>
    </location>
</feature>
<dbReference type="GO" id="GO:0005694">
    <property type="term" value="C:chromosome"/>
    <property type="evidence" value="ECO:0007669"/>
    <property type="project" value="InterPro"/>
</dbReference>
<evidence type="ECO:0000313" key="12">
    <source>
        <dbReference type="EMBL" id="SHG50744.1"/>
    </source>
</evidence>
<accession>A0A1M5KCS9</accession>
<feature type="site" description="Interaction with DNA" evidence="10">
    <location>
        <position position="638"/>
    </location>
</feature>
<evidence type="ECO:0000256" key="4">
    <source>
        <dbReference type="ARBA" id="ARBA00022741"/>
    </source>
</evidence>
<feature type="binding site" evidence="10">
    <location>
        <position position="14"/>
    </location>
    <ligand>
        <name>ATP</name>
        <dbReference type="ChEBI" id="CHEBI:30616"/>
    </ligand>
</feature>
<feature type="site" description="Interaction with DNA" evidence="10">
    <location>
        <position position="455"/>
    </location>
</feature>
<protein>
    <recommendedName>
        <fullName evidence="10">DNA topoisomerase 4 subunit B</fullName>
        <ecNumber evidence="10">5.6.2.2</ecNumber>
    </recommendedName>
    <alternativeName>
        <fullName evidence="10">Topoisomerase IV subunit B</fullName>
    </alternativeName>
</protein>
<dbReference type="CDD" id="cd16928">
    <property type="entry name" value="HATPase_GyrB-like"/>
    <property type="match status" value="1"/>
</dbReference>
<dbReference type="EC" id="5.6.2.2" evidence="10"/>
<dbReference type="GO" id="GO:0003677">
    <property type="term" value="F:DNA binding"/>
    <property type="evidence" value="ECO:0007669"/>
    <property type="project" value="UniProtKB-UniRule"/>
</dbReference>
<evidence type="ECO:0000259" key="11">
    <source>
        <dbReference type="PROSITE" id="PS50880"/>
    </source>
</evidence>
<dbReference type="GO" id="GO:0006265">
    <property type="term" value="P:DNA topological change"/>
    <property type="evidence" value="ECO:0007669"/>
    <property type="project" value="UniProtKB-UniRule"/>
</dbReference>
<dbReference type="SUPFAM" id="SSF56719">
    <property type="entry name" value="Type II DNA topoisomerase"/>
    <property type="match status" value="1"/>
</dbReference>
<dbReference type="STRING" id="490188.SAMN04488068_0494"/>
<dbReference type="SUPFAM" id="SSF54211">
    <property type="entry name" value="Ribosomal protein S5 domain 2-like"/>
    <property type="match status" value="1"/>
</dbReference>
<dbReference type="GO" id="GO:0005524">
    <property type="term" value="F:ATP binding"/>
    <property type="evidence" value="ECO:0007669"/>
    <property type="project" value="UniProtKB-UniRule"/>
</dbReference>
<evidence type="ECO:0000256" key="10">
    <source>
        <dbReference type="HAMAP-Rule" id="MF_00938"/>
    </source>
</evidence>
<feature type="binding site" evidence="10">
    <location>
        <begin position="119"/>
        <end position="125"/>
    </location>
    <ligand>
        <name>ATP</name>
        <dbReference type="ChEBI" id="CHEBI:30616"/>
    </ligand>
</feature>
<feature type="binding site" evidence="10">
    <location>
        <position position="51"/>
    </location>
    <ligand>
        <name>ATP</name>
        <dbReference type="ChEBI" id="CHEBI:30616"/>
    </ligand>
</feature>
<dbReference type="CDD" id="cd00822">
    <property type="entry name" value="TopoII_Trans_DNA_gyrase"/>
    <property type="match status" value="1"/>
</dbReference>
<evidence type="ECO:0000256" key="7">
    <source>
        <dbReference type="ARBA" id="ARBA00023029"/>
    </source>
</evidence>
<proteinExistence type="inferred from homology"/>
<keyword evidence="13" id="KW-1185">Reference proteome</keyword>
<keyword evidence="4 10" id="KW-0547">Nucleotide-binding</keyword>
<dbReference type="InterPro" id="IPR036890">
    <property type="entry name" value="HATPase_C_sf"/>
</dbReference>
<comment type="similarity">
    <text evidence="10">Belongs to the type II topoisomerase family. ParE type 1 subfamily.</text>
</comment>
<evidence type="ECO:0000256" key="2">
    <source>
        <dbReference type="ARBA" id="ARBA00001946"/>
    </source>
</evidence>
<dbReference type="EMBL" id="FQWZ01000001">
    <property type="protein sequence ID" value="SHG50744.1"/>
    <property type="molecule type" value="Genomic_DNA"/>
</dbReference>
<dbReference type="PRINTS" id="PR01098">
    <property type="entry name" value="TOPISMRASE4B"/>
</dbReference>
<dbReference type="Pfam" id="PF01751">
    <property type="entry name" value="Toprim"/>
    <property type="match status" value="1"/>
</dbReference>
<dbReference type="AlphaFoldDB" id="A0A1M5KCS9"/>
<gene>
    <name evidence="10" type="primary">parE</name>
    <name evidence="12" type="ORF">SAMN04488068_0494</name>
</gene>
<evidence type="ECO:0000256" key="3">
    <source>
        <dbReference type="ARBA" id="ARBA00022723"/>
    </source>
</evidence>
<keyword evidence="7 10" id="KW-0799">Topoisomerase</keyword>
<dbReference type="Gene3D" id="3.40.50.670">
    <property type="match status" value="1"/>
</dbReference>
<dbReference type="SMART" id="SM00433">
    <property type="entry name" value="TOP2c"/>
    <property type="match status" value="1"/>
</dbReference>
<dbReference type="RefSeq" id="WP_072893406.1">
    <property type="nucleotide sequence ID" value="NZ_FQWZ01000001.1"/>
</dbReference>
<keyword evidence="5 10" id="KW-0067">ATP-binding</keyword>
<dbReference type="Pfam" id="PF00986">
    <property type="entry name" value="DNA_gyraseB_C"/>
    <property type="match status" value="1"/>
</dbReference>
<dbReference type="Gene3D" id="3.30.230.10">
    <property type="match status" value="1"/>
</dbReference>
<dbReference type="InterPro" id="IPR002288">
    <property type="entry name" value="DNA_gyrase_B_C"/>
</dbReference>
<dbReference type="PROSITE" id="PS00177">
    <property type="entry name" value="TOPOISOMERASE_II"/>
    <property type="match status" value="1"/>
</dbReference>
<reference evidence="12 13" key="1">
    <citation type="submission" date="2016-11" db="EMBL/GenBank/DDBJ databases">
        <authorList>
            <person name="Jaros S."/>
            <person name="Januszkiewicz K."/>
            <person name="Wedrychowicz H."/>
        </authorList>
    </citation>
    <scope>NUCLEOTIDE SEQUENCE [LARGE SCALE GENOMIC DNA]</scope>
    <source>
        <strain evidence="12 13">CGMCC 1.7049</strain>
    </source>
</reference>
<dbReference type="PANTHER" id="PTHR45866">
    <property type="entry name" value="DNA GYRASE/TOPOISOMERASE SUBUNIT B"/>
    <property type="match status" value="1"/>
</dbReference>
<dbReference type="GO" id="GO:0007059">
    <property type="term" value="P:chromosome segregation"/>
    <property type="evidence" value="ECO:0007669"/>
    <property type="project" value="UniProtKB-UniRule"/>
</dbReference>
<dbReference type="PROSITE" id="PS50880">
    <property type="entry name" value="TOPRIM"/>
    <property type="match status" value="1"/>
</dbReference>
<dbReference type="Gene3D" id="3.30.565.10">
    <property type="entry name" value="Histidine kinase-like ATPase, C-terminal domain"/>
    <property type="match status" value="1"/>
</dbReference>
<dbReference type="Pfam" id="PF02518">
    <property type="entry name" value="HATPase_c"/>
    <property type="match status" value="1"/>
</dbReference>
<comment type="function">
    <text evidence="10">Topoisomerase IV is essential for chromosome segregation. It relaxes supercoiled DNA. Performs the decatenation events required during the replication of a circular DNA molecule.</text>
</comment>
<dbReference type="FunFam" id="3.40.50.670:FF:000003">
    <property type="entry name" value="DNA topoisomerase 4 subunit B"/>
    <property type="match status" value="1"/>
</dbReference>
<evidence type="ECO:0000313" key="13">
    <source>
        <dbReference type="Proteomes" id="UP000199758"/>
    </source>
</evidence>
<comment type="cofactor">
    <cofactor evidence="2">
        <name>Mg(2+)</name>
        <dbReference type="ChEBI" id="CHEBI:18420"/>
    </cofactor>
</comment>
<dbReference type="OrthoDB" id="9802808at2"/>
<keyword evidence="9 10" id="KW-0413">Isomerase</keyword>
<dbReference type="HAMAP" id="MF_00938">
    <property type="entry name" value="ParE_type1"/>
    <property type="match status" value="1"/>
</dbReference>
<dbReference type="Proteomes" id="UP000199758">
    <property type="component" value="Unassembled WGS sequence"/>
</dbReference>
<evidence type="ECO:0000256" key="9">
    <source>
        <dbReference type="ARBA" id="ARBA00023235"/>
    </source>
</evidence>
<dbReference type="InterPro" id="IPR001241">
    <property type="entry name" value="Topo_IIA"/>
</dbReference>
<dbReference type="FunFam" id="3.30.565.10:FF:000002">
    <property type="entry name" value="DNA gyrase subunit B"/>
    <property type="match status" value="1"/>
</dbReference>
<dbReference type="PANTHER" id="PTHR45866:SF4">
    <property type="entry name" value="DNA TOPOISOMERASE 4 SUBUNIT B"/>
    <property type="match status" value="1"/>
</dbReference>
<organism evidence="12 13">
    <name type="scientific">Hydrocarboniphaga daqingensis</name>
    <dbReference type="NCBI Taxonomy" id="490188"/>
    <lineage>
        <taxon>Bacteria</taxon>
        <taxon>Pseudomonadati</taxon>
        <taxon>Pseudomonadota</taxon>
        <taxon>Gammaproteobacteria</taxon>
        <taxon>Nevskiales</taxon>
        <taxon>Nevskiaceae</taxon>
        <taxon>Hydrocarboniphaga</taxon>
    </lineage>
</organism>
<evidence type="ECO:0000256" key="1">
    <source>
        <dbReference type="ARBA" id="ARBA00000185"/>
    </source>
</evidence>
<dbReference type="SUPFAM" id="SSF55874">
    <property type="entry name" value="ATPase domain of HSP90 chaperone/DNA topoisomerase II/histidine kinase"/>
    <property type="match status" value="1"/>
</dbReference>
<name>A0A1M5KCS9_9GAMM</name>
<dbReference type="PRINTS" id="PR00418">
    <property type="entry name" value="TPI2FAMILY"/>
</dbReference>
<dbReference type="InterPro" id="IPR013506">
    <property type="entry name" value="Topo_IIA_bsu_dom2"/>
</dbReference>
<dbReference type="InterPro" id="IPR013759">
    <property type="entry name" value="Topo_IIA_B_C"/>
</dbReference>
<dbReference type="InterPro" id="IPR018522">
    <property type="entry name" value="TopoIIA_CS"/>
</dbReference>
<dbReference type="InterPro" id="IPR006171">
    <property type="entry name" value="TOPRIM_dom"/>
</dbReference>
<feature type="binding site" evidence="10">
    <location>
        <position position="78"/>
    </location>
    <ligand>
        <name>ATP</name>
        <dbReference type="ChEBI" id="CHEBI:30616"/>
    </ligand>
</feature>